<dbReference type="GO" id="GO:0016787">
    <property type="term" value="F:hydrolase activity"/>
    <property type="evidence" value="ECO:0007669"/>
    <property type="project" value="InterPro"/>
</dbReference>
<organism evidence="2 3">
    <name type="scientific">Agrilactobacillus composti DSM 18527 = JCM 14202</name>
    <dbReference type="NCBI Taxonomy" id="1423734"/>
    <lineage>
        <taxon>Bacteria</taxon>
        <taxon>Bacillati</taxon>
        <taxon>Bacillota</taxon>
        <taxon>Bacilli</taxon>
        <taxon>Lactobacillales</taxon>
        <taxon>Lactobacillaceae</taxon>
        <taxon>Agrilactobacillus</taxon>
    </lineage>
</organism>
<name>X0PFV5_9LACO</name>
<reference evidence="2 3" key="1">
    <citation type="journal article" date="2015" name="Genome Announc.">
        <title>Expanding the biotechnology potential of lactobacilli through comparative genomics of 213 strains and associated genera.</title>
        <authorList>
            <person name="Sun Z."/>
            <person name="Harris H.M."/>
            <person name="McCann A."/>
            <person name="Guo C."/>
            <person name="Argimon S."/>
            <person name="Zhang W."/>
            <person name="Yang X."/>
            <person name="Jeffery I.B."/>
            <person name="Cooney J.C."/>
            <person name="Kagawa T.F."/>
            <person name="Liu W."/>
            <person name="Song Y."/>
            <person name="Salvetti E."/>
            <person name="Wrobel A."/>
            <person name="Rasinkangas P."/>
            <person name="Parkhill J."/>
            <person name="Rea M.C."/>
            <person name="O'Sullivan O."/>
            <person name="Ritari J."/>
            <person name="Douillard F.P."/>
            <person name="Paul Ross R."/>
            <person name="Yang R."/>
            <person name="Briner A.E."/>
            <person name="Felis G.E."/>
            <person name="de Vos W.M."/>
            <person name="Barrangou R."/>
            <person name="Klaenhammer T.R."/>
            <person name="Caufield P.W."/>
            <person name="Cui Y."/>
            <person name="Zhang H."/>
            <person name="O'Toole P.W."/>
        </authorList>
    </citation>
    <scope>NUCLEOTIDE SEQUENCE [LARGE SCALE GENOMIC DNA]</scope>
    <source>
        <strain evidence="2 3">DSM 18527</strain>
    </source>
</reference>
<comment type="caution">
    <text evidence="2">The sequence shown here is derived from an EMBL/GenBank/DDBJ whole genome shotgun (WGS) entry which is preliminary data.</text>
</comment>
<gene>
    <name evidence="2" type="ORF">FC83_GL001472</name>
</gene>
<dbReference type="PANTHER" id="PTHR35563:SF2">
    <property type="entry name" value="BARREL METAL-DEPENDENT HYDROLASE, PUTATIVE (AFU_ORTHOLOGUE AFUA_1G16240)-RELATED"/>
    <property type="match status" value="1"/>
</dbReference>
<protein>
    <recommendedName>
        <fullName evidence="1">Amidohydrolase-related domain-containing protein</fullName>
    </recommendedName>
</protein>
<dbReference type="EMBL" id="AZGA01000087">
    <property type="protein sequence ID" value="KRM30911.1"/>
    <property type="molecule type" value="Genomic_DNA"/>
</dbReference>
<dbReference type="eggNOG" id="COG3618">
    <property type="taxonomic scope" value="Bacteria"/>
</dbReference>
<dbReference type="InterPro" id="IPR006680">
    <property type="entry name" value="Amidohydro-rel"/>
</dbReference>
<sequence>MQKIFDSHFHIIDPAFPLIENNGFLPAPYTTEQYLTQLQELGLTATGGAVVSGSFQGNDQTYFEPVLKALGKNFVGITQLPTDTTDQAIRRLDGIGIKGIRFNFYRGLGTPLADVQTLARRVYDLCGWQTEFYLNLATADPALLKLILALPKVSIDHLGMAKVANDDLKRLLAAGIPLRLTGFGRVAYSRAELTALIPGLYQENPDGLIFGSDLPGTRAKYSFTMADVDLVAEALHHDPKAIEKVLRSNGENWYL</sequence>
<keyword evidence="3" id="KW-1185">Reference proteome</keyword>
<dbReference type="AlphaFoldDB" id="X0PFV5"/>
<dbReference type="OrthoDB" id="9787654at2"/>
<dbReference type="Gene3D" id="3.20.20.140">
    <property type="entry name" value="Metal-dependent hydrolases"/>
    <property type="match status" value="1"/>
</dbReference>
<dbReference type="Proteomes" id="UP000051236">
    <property type="component" value="Unassembled WGS sequence"/>
</dbReference>
<proteinExistence type="predicted"/>
<dbReference type="InterPro" id="IPR052358">
    <property type="entry name" value="Aro_Compnd_Degr_Hydrolases"/>
</dbReference>
<accession>X0PFV5</accession>
<dbReference type="SUPFAM" id="SSF51556">
    <property type="entry name" value="Metallo-dependent hydrolases"/>
    <property type="match status" value="1"/>
</dbReference>
<dbReference type="STRING" id="1423734.FC83_GL001472"/>
<dbReference type="PATRIC" id="fig|1423734.3.peg.1490"/>
<dbReference type="RefSeq" id="WP_035454334.1">
    <property type="nucleotide sequence ID" value="NZ_AZGA01000087.1"/>
</dbReference>
<dbReference type="InterPro" id="IPR032466">
    <property type="entry name" value="Metal_Hydrolase"/>
</dbReference>
<dbReference type="PANTHER" id="PTHR35563">
    <property type="entry name" value="BARREL METAL-DEPENDENT HYDROLASE, PUTATIVE (AFU_ORTHOLOGUE AFUA_1G16240)-RELATED"/>
    <property type="match status" value="1"/>
</dbReference>
<feature type="domain" description="Amidohydrolase-related" evidence="1">
    <location>
        <begin position="6"/>
        <end position="251"/>
    </location>
</feature>
<evidence type="ECO:0000313" key="2">
    <source>
        <dbReference type="EMBL" id="KRM30911.1"/>
    </source>
</evidence>
<dbReference type="Pfam" id="PF04909">
    <property type="entry name" value="Amidohydro_2"/>
    <property type="match status" value="1"/>
</dbReference>
<evidence type="ECO:0000313" key="3">
    <source>
        <dbReference type="Proteomes" id="UP000051236"/>
    </source>
</evidence>
<evidence type="ECO:0000259" key="1">
    <source>
        <dbReference type="Pfam" id="PF04909"/>
    </source>
</evidence>